<name>A0A2U1BC22_9FIRM</name>
<protein>
    <submittedName>
        <fullName evidence="2">Uncharacterized protein</fullName>
    </submittedName>
</protein>
<dbReference type="Proteomes" id="UP000245778">
    <property type="component" value="Unassembled WGS sequence"/>
</dbReference>
<accession>A0A2U1BC22</accession>
<gene>
    <name evidence="2" type="ORF">C7373_11918</name>
</gene>
<comment type="caution">
    <text evidence="2">The sequence shown here is derived from an EMBL/GenBank/DDBJ whole genome shotgun (WGS) entry which is preliminary data.</text>
</comment>
<dbReference type="AlphaFoldDB" id="A0A2U1BC22"/>
<dbReference type="RefSeq" id="WP_116722617.1">
    <property type="nucleotide sequence ID" value="NZ_CP011524.1"/>
</dbReference>
<organism evidence="2 3">
    <name type="scientific">Intestinimonas butyriciproducens</name>
    <dbReference type="NCBI Taxonomy" id="1297617"/>
    <lineage>
        <taxon>Bacteria</taxon>
        <taxon>Bacillati</taxon>
        <taxon>Bacillota</taxon>
        <taxon>Clostridia</taxon>
        <taxon>Eubacteriales</taxon>
        <taxon>Intestinimonas</taxon>
    </lineage>
</organism>
<dbReference type="GeneID" id="93228726"/>
<evidence type="ECO:0000313" key="2">
    <source>
        <dbReference type="EMBL" id="PVY46193.1"/>
    </source>
</evidence>
<sequence length="238" mass="25874">MEQIMKSARLLKAEATEEDLALIARQALRPLAAEEVYTFRLAACNNQVDRDLERFTEATLEDLAKLFVGRPVLLDHKWTAGSQTARVYSAGVEGMPDVEGGQQLVLRCYMPRLQSNGDTIAAIETGLLRECSVGVAMERAICTICGTDRATAWCEHVKGCCYEGKQCCVELDGAADAYEVSLLPVPAQPAAGVVKRYGGPEGPEGSPPGKAPGKDSQNWQDEALLELEKNRYYGGYQA</sequence>
<dbReference type="EMBL" id="QEKK01000019">
    <property type="protein sequence ID" value="PVY46193.1"/>
    <property type="molecule type" value="Genomic_DNA"/>
</dbReference>
<dbReference type="OrthoDB" id="6064658at2"/>
<proteinExistence type="predicted"/>
<reference evidence="2 3" key="1">
    <citation type="submission" date="2018-04" db="EMBL/GenBank/DDBJ databases">
        <title>Genomic Encyclopedia of Type Strains, Phase IV (KMG-IV): sequencing the most valuable type-strain genomes for metagenomic binning, comparative biology and taxonomic classification.</title>
        <authorList>
            <person name="Goeker M."/>
        </authorList>
    </citation>
    <scope>NUCLEOTIDE SEQUENCE [LARGE SCALE GENOMIC DNA]</scope>
    <source>
        <strain evidence="2 3">DSM 26588</strain>
    </source>
</reference>
<feature type="region of interest" description="Disordered" evidence="1">
    <location>
        <begin position="195"/>
        <end position="219"/>
    </location>
</feature>
<evidence type="ECO:0000256" key="1">
    <source>
        <dbReference type="SAM" id="MobiDB-lite"/>
    </source>
</evidence>
<evidence type="ECO:0000313" key="3">
    <source>
        <dbReference type="Proteomes" id="UP000245778"/>
    </source>
</evidence>